<dbReference type="PIRSF" id="PIRSF000124">
    <property type="entry name" value="UDPglc_GDPman_dh"/>
    <property type="match status" value="1"/>
</dbReference>
<dbReference type="OrthoDB" id="372050at2157"/>
<dbReference type="RefSeq" id="WP_179266980.1">
    <property type="nucleotide sequence ID" value="NZ_CP058579.1"/>
</dbReference>
<sequence>MSSDLTSTAADGAPHVYGSSDAPDELNAALTGGEVPVAVYGLGKMGLPLATVYAEVTGNVTGVDVDPGVVRRVNRGGSHVTGEPGLDDAVGEAVAAGALTATGDGEAAAEAARLHVIIVPTLIDEGNEPDLSVVTEVAGTIAAGLEPGDMVVAESTLPPRTCRDTLLPLLESEGGVPREEFGLAFCPERTSSGRALEDIRGAYPKIVGGVDDESGRLAELIYGNVNSNDVIRVSDATTAEAVKVFEGVYRDVNIGLANELGRHAGELDVDVTEAIEAANTQPFCEIHRPGAGVGGHCIPYYPHFLIQEFDVDSRLMETARDVNEAMPAYTANAALDGLLNEGVDPADASVLVLGLTYRPGVDELRATPALPIVEELSSAGTDVDAVDPVTDDGEPFERAGAAVRDLDDVGDGTYDAVVLVTDQPAFESLDVPALGPEDRDLVVVDGRQALTELRGRDGVAYRGVGVNV</sequence>
<dbReference type="GO" id="GO:0016628">
    <property type="term" value="F:oxidoreductase activity, acting on the CH-CH group of donors, NAD or NADP as acceptor"/>
    <property type="evidence" value="ECO:0007669"/>
    <property type="project" value="InterPro"/>
</dbReference>
<keyword evidence="3" id="KW-0560">Oxidoreductase</keyword>
<evidence type="ECO:0000313" key="10">
    <source>
        <dbReference type="Proteomes" id="UP000509626"/>
    </source>
</evidence>
<gene>
    <name evidence="9" type="ORF">HUG12_00950</name>
</gene>
<dbReference type="InterPro" id="IPR028359">
    <property type="entry name" value="UDP_ManNAc/GlcNAc_DH"/>
</dbReference>
<comment type="catalytic activity">
    <reaction evidence="6">
        <text>UDP-N-acetyl-alpha-D-mannosamine + 2 NAD(+) + H2O = UDP-N-acetyl-alpha-D-mannosaminouronate + 2 NADH + 3 H(+)</text>
        <dbReference type="Rhea" id="RHEA:25780"/>
        <dbReference type="ChEBI" id="CHEBI:15377"/>
        <dbReference type="ChEBI" id="CHEBI:15378"/>
        <dbReference type="ChEBI" id="CHEBI:57540"/>
        <dbReference type="ChEBI" id="CHEBI:57945"/>
        <dbReference type="ChEBI" id="CHEBI:68623"/>
        <dbReference type="ChEBI" id="CHEBI:70731"/>
        <dbReference type="EC" id="1.1.1.336"/>
    </reaction>
</comment>
<dbReference type="PANTHER" id="PTHR43491:SF5">
    <property type="entry name" value="UDP-N-ACETYL-D-MANNOSAMINE DEHYDROGENASE"/>
    <property type="match status" value="1"/>
</dbReference>
<feature type="domain" description="UDP-glucose/GDP-mannose dehydrogenase C-terminal" evidence="8">
    <location>
        <begin position="351"/>
        <end position="452"/>
    </location>
</feature>
<proteinExistence type="inferred from homology"/>
<dbReference type="GeneID" id="56035983"/>
<evidence type="ECO:0000256" key="5">
    <source>
        <dbReference type="ARBA" id="ARBA00030172"/>
    </source>
</evidence>
<reference evidence="9 10" key="1">
    <citation type="submission" date="2020-06" db="EMBL/GenBank/DDBJ databases">
        <title>NJ-3-1, isolated from saline soil.</title>
        <authorList>
            <person name="Cui H.L."/>
            <person name="Shi X."/>
        </authorList>
    </citation>
    <scope>NUCLEOTIDE SEQUENCE [LARGE SCALE GENOMIC DNA]</scope>
    <source>
        <strain evidence="9 10">NJ-3-1</strain>
    </source>
</reference>
<name>A0A7D5L8C8_9EURY</name>
<evidence type="ECO:0000256" key="1">
    <source>
        <dbReference type="ARBA" id="ARBA00012935"/>
    </source>
</evidence>
<dbReference type="EMBL" id="CP058579">
    <property type="protein sequence ID" value="QLG60394.1"/>
    <property type="molecule type" value="Genomic_DNA"/>
</dbReference>
<dbReference type="Pfam" id="PF03721">
    <property type="entry name" value="UDPG_MGDP_dh_N"/>
    <property type="match status" value="1"/>
</dbReference>
<dbReference type="InterPro" id="IPR017476">
    <property type="entry name" value="UDP-Glc/GDP-Man"/>
</dbReference>
<dbReference type="InterPro" id="IPR036220">
    <property type="entry name" value="UDP-Glc/GDP-Man_DH_C_sf"/>
</dbReference>
<dbReference type="Gene3D" id="3.40.50.720">
    <property type="entry name" value="NAD(P)-binding Rossmann-like Domain"/>
    <property type="match status" value="2"/>
</dbReference>
<evidence type="ECO:0000256" key="7">
    <source>
        <dbReference type="PIRNR" id="PIRNR000124"/>
    </source>
</evidence>
<dbReference type="Pfam" id="PF00984">
    <property type="entry name" value="UDPG_MGDP_dh"/>
    <property type="match status" value="1"/>
</dbReference>
<dbReference type="InterPro" id="IPR014027">
    <property type="entry name" value="UDP-Glc/GDP-Man_DH_C"/>
</dbReference>
<protein>
    <recommendedName>
        <fullName evidence="2">UDP-N-acetyl-D-mannosamine dehydrogenase</fullName>
        <ecNumber evidence="1">1.1.1.336</ecNumber>
    </recommendedName>
    <alternativeName>
        <fullName evidence="5">UDP-ManNAc 6-dehydrogenase</fullName>
    </alternativeName>
</protein>
<dbReference type="GO" id="GO:0051287">
    <property type="term" value="F:NAD binding"/>
    <property type="evidence" value="ECO:0007669"/>
    <property type="project" value="InterPro"/>
</dbReference>
<dbReference type="NCBIfam" id="TIGR03026">
    <property type="entry name" value="NDP-sugDHase"/>
    <property type="match status" value="1"/>
</dbReference>
<dbReference type="InterPro" id="IPR001732">
    <property type="entry name" value="UDP-Glc/GDP-Man_DH_N"/>
</dbReference>
<keyword evidence="10" id="KW-1185">Reference proteome</keyword>
<dbReference type="Pfam" id="PF03720">
    <property type="entry name" value="UDPG_MGDP_dh_C"/>
    <property type="match status" value="1"/>
</dbReference>
<accession>A0A7D5L8C8</accession>
<dbReference type="GO" id="GO:0000271">
    <property type="term" value="P:polysaccharide biosynthetic process"/>
    <property type="evidence" value="ECO:0007669"/>
    <property type="project" value="InterPro"/>
</dbReference>
<dbReference type="GO" id="GO:0089714">
    <property type="term" value="F:UDP-N-acetyl-D-mannosamine dehydrogenase activity"/>
    <property type="evidence" value="ECO:0007669"/>
    <property type="project" value="UniProtKB-EC"/>
</dbReference>
<dbReference type="PIRSF" id="PIRSF500136">
    <property type="entry name" value="UDP_ManNAc_DH"/>
    <property type="match status" value="1"/>
</dbReference>
<evidence type="ECO:0000259" key="8">
    <source>
        <dbReference type="SMART" id="SM00984"/>
    </source>
</evidence>
<dbReference type="SUPFAM" id="SSF48179">
    <property type="entry name" value="6-phosphogluconate dehydrogenase C-terminal domain-like"/>
    <property type="match status" value="1"/>
</dbReference>
<dbReference type="Proteomes" id="UP000509626">
    <property type="component" value="Chromosome"/>
</dbReference>
<evidence type="ECO:0000256" key="4">
    <source>
        <dbReference type="ARBA" id="ARBA00023027"/>
    </source>
</evidence>
<dbReference type="InterPro" id="IPR014026">
    <property type="entry name" value="UDP-Glc/GDP-Man_DH_dimer"/>
</dbReference>
<dbReference type="AlphaFoldDB" id="A0A7D5L8C8"/>
<dbReference type="SUPFAM" id="SSF51735">
    <property type="entry name" value="NAD(P)-binding Rossmann-fold domains"/>
    <property type="match status" value="1"/>
</dbReference>
<comment type="similarity">
    <text evidence="7">Belongs to the UDP-glucose/GDP-mannose dehydrogenase family.</text>
</comment>
<evidence type="ECO:0000256" key="6">
    <source>
        <dbReference type="ARBA" id="ARBA00049130"/>
    </source>
</evidence>
<dbReference type="KEGG" id="halu:HUG12_00950"/>
<dbReference type="SMART" id="SM00984">
    <property type="entry name" value="UDPG_MGDP_dh_C"/>
    <property type="match status" value="1"/>
</dbReference>
<dbReference type="SUPFAM" id="SSF52413">
    <property type="entry name" value="UDP-glucose/GDP-mannose dehydrogenase C-terminal domain"/>
    <property type="match status" value="1"/>
</dbReference>
<evidence type="ECO:0000313" key="9">
    <source>
        <dbReference type="EMBL" id="QLG60394.1"/>
    </source>
</evidence>
<evidence type="ECO:0000256" key="3">
    <source>
        <dbReference type="ARBA" id="ARBA00023002"/>
    </source>
</evidence>
<dbReference type="InterPro" id="IPR008927">
    <property type="entry name" value="6-PGluconate_DH-like_C_sf"/>
</dbReference>
<organism evidence="9 10">
    <name type="scientific">Halorarum salinum</name>
    <dbReference type="NCBI Taxonomy" id="2743089"/>
    <lineage>
        <taxon>Archaea</taxon>
        <taxon>Methanobacteriati</taxon>
        <taxon>Methanobacteriota</taxon>
        <taxon>Stenosarchaea group</taxon>
        <taxon>Halobacteria</taxon>
        <taxon>Halobacteriales</taxon>
        <taxon>Haloferacaceae</taxon>
        <taxon>Halorarum</taxon>
    </lineage>
</organism>
<dbReference type="InterPro" id="IPR036291">
    <property type="entry name" value="NAD(P)-bd_dom_sf"/>
</dbReference>
<evidence type="ECO:0000256" key="2">
    <source>
        <dbReference type="ARBA" id="ARBA00016796"/>
    </source>
</evidence>
<dbReference type="PANTHER" id="PTHR43491">
    <property type="entry name" value="UDP-N-ACETYL-D-MANNOSAMINE DEHYDROGENASE"/>
    <property type="match status" value="1"/>
</dbReference>
<keyword evidence="4" id="KW-0520">NAD</keyword>
<dbReference type="EC" id="1.1.1.336" evidence="1"/>